<gene>
    <name evidence="3" type="ORF">AKJ09_05288</name>
</gene>
<evidence type="ECO:0000313" key="4">
    <source>
        <dbReference type="Proteomes" id="UP000064967"/>
    </source>
</evidence>
<reference evidence="3 4" key="1">
    <citation type="submission" date="2015-08" db="EMBL/GenBank/DDBJ databases">
        <authorList>
            <person name="Babu N.S."/>
            <person name="Beckwith C.J."/>
            <person name="Beseler K.G."/>
            <person name="Brison A."/>
            <person name="Carone J.V."/>
            <person name="Caskin T.P."/>
            <person name="Diamond M."/>
            <person name="Durham M.E."/>
            <person name="Foxe J.M."/>
            <person name="Go M."/>
            <person name="Henderson B.A."/>
            <person name="Jones I.B."/>
            <person name="McGettigan J.A."/>
            <person name="Micheletti S.J."/>
            <person name="Nasrallah M.E."/>
            <person name="Ortiz D."/>
            <person name="Piller C.R."/>
            <person name="Privatt S.R."/>
            <person name="Schneider S.L."/>
            <person name="Sharp S."/>
            <person name="Smith T.C."/>
            <person name="Stanton J.D."/>
            <person name="Ullery H.E."/>
            <person name="Wilson R.J."/>
            <person name="Serrano M.G."/>
            <person name="Buck G."/>
            <person name="Lee V."/>
            <person name="Wang Y."/>
            <person name="Carvalho R."/>
            <person name="Voegtly L."/>
            <person name="Shi R."/>
            <person name="Duckworth R."/>
            <person name="Johnson A."/>
            <person name="Loviza R."/>
            <person name="Walstead R."/>
            <person name="Shah Z."/>
            <person name="Kiflezghi M."/>
            <person name="Wade K."/>
            <person name="Ball S.L."/>
            <person name="Bradley K.W."/>
            <person name="Asai D.J."/>
            <person name="Bowman C.A."/>
            <person name="Russell D.A."/>
            <person name="Pope W.H."/>
            <person name="Jacobs-Sera D."/>
            <person name="Hendrix R.W."/>
            <person name="Hatfull G.F."/>
        </authorList>
    </citation>
    <scope>NUCLEOTIDE SEQUENCE [LARGE SCALE GENOMIC DNA]</scope>
    <source>
        <strain evidence="3 4">DSM 27648</strain>
    </source>
</reference>
<keyword evidence="2" id="KW-0732">Signal</keyword>
<accession>A0A0K1PZP5</accession>
<evidence type="ECO:0000256" key="2">
    <source>
        <dbReference type="SAM" id="SignalP"/>
    </source>
</evidence>
<dbReference type="RefSeq" id="WP_146649558.1">
    <property type="nucleotide sequence ID" value="NZ_CP012333.1"/>
</dbReference>
<feature type="chain" id="PRO_5005466328" evidence="2">
    <location>
        <begin position="23"/>
        <end position="257"/>
    </location>
</feature>
<evidence type="ECO:0000256" key="1">
    <source>
        <dbReference type="SAM" id="MobiDB-lite"/>
    </source>
</evidence>
<dbReference type="EMBL" id="CP012333">
    <property type="protein sequence ID" value="AKU98624.1"/>
    <property type="molecule type" value="Genomic_DNA"/>
</dbReference>
<feature type="signal peptide" evidence="2">
    <location>
        <begin position="1"/>
        <end position="22"/>
    </location>
</feature>
<proteinExistence type="predicted"/>
<keyword evidence="4" id="KW-1185">Reference proteome</keyword>
<feature type="region of interest" description="Disordered" evidence="1">
    <location>
        <begin position="112"/>
        <end position="133"/>
    </location>
</feature>
<dbReference type="AlphaFoldDB" id="A0A0K1PZP5"/>
<dbReference type="KEGG" id="llu:AKJ09_05288"/>
<evidence type="ECO:0000313" key="3">
    <source>
        <dbReference type="EMBL" id="AKU98624.1"/>
    </source>
</evidence>
<name>A0A0K1PZP5_9BACT</name>
<dbReference type="Proteomes" id="UP000064967">
    <property type="component" value="Chromosome"/>
</dbReference>
<protein>
    <submittedName>
        <fullName evidence="3">Uncharacterized protein</fullName>
    </submittedName>
</protein>
<sequence>MATRSSLRLAHVARAFVLVALAAVPCAGRAEEAPPTTALDPALAAIMPRLAQYAEQFEQMKRRGSFTLSGTMDELDGGGQVSGNKSMVVRVTASPAQRIAEILKYTEDGVDKTNEERAKAAEKKRTKSSADKKKEAESLRLPFLAVEQSRYAFTLLEKDPAAPSHVRVGFVPKVPAETAYKGSAWVDADTGQVLTLGFSPSKNPRLVDHVDVTVRFELPTALGKAPSSIQFEARGSLLFFRKHYKGSATISDASIAF</sequence>
<organism evidence="3 4">
    <name type="scientific">Labilithrix luteola</name>
    <dbReference type="NCBI Taxonomy" id="1391654"/>
    <lineage>
        <taxon>Bacteria</taxon>
        <taxon>Pseudomonadati</taxon>
        <taxon>Myxococcota</taxon>
        <taxon>Polyangia</taxon>
        <taxon>Polyangiales</taxon>
        <taxon>Labilitrichaceae</taxon>
        <taxon>Labilithrix</taxon>
    </lineage>
</organism>